<dbReference type="AlphaFoldDB" id="A0A4Y2D2D3"/>
<accession>A0A4Y2D2D3</accession>
<evidence type="ECO:0000313" key="2">
    <source>
        <dbReference type="Proteomes" id="UP000499080"/>
    </source>
</evidence>
<dbReference type="EMBL" id="BGPR01000274">
    <property type="protein sequence ID" value="GBM09715.1"/>
    <property type="molecule type" value="Genomic_DNA"/>
</dbReference>
<dbReference type="Proteomes" id="UP000499080">
    <property type="component" value="Unassembled WGS sequence"/>
</dbReference>
<sequence>MVSVSQSITLLDWQTLYPLITSSGAILNPWLDIRVDSAEELIATLPRKSKTRLESFSVFGIPSDRNARLAYISMALQIPIFTS</sequence>
<reference evidence="1 2" key="1">
    <citation type="journal article" date="2019" name="Sci. Rep.">
        <title>Orb-weaving spider Araneus ventricosus genome elucidates the spidroin gene catalogue.</title>
        <authorList>
            <person name="Kono N."/>
            <person name="Nakamura H."/>
            <person name="Ohtoshi R."/>
            <person name="Moran D.A.P."/>
            <person name="Shinohara A."/>
            <person name="Yoshida Y."/>
            <person name="Fujiwara M."/>
            <person name="Mori M."/>
            <person name="Tomita M."/>
            <person name="Arakawa K."/>
        </authorList>
    </citation>
    <scope>NUCLEOTIDE SEQUENCE [LARGE SCALE GENOMIC DNA]</scope>
</reference>
<proteinExistence type="predicted"/>
<protein>
    <submittedName>
        <fullName evidence="1">Uncharacterized protein</fullName>
    </submittedName>
</protein>
<name>A0A4Y2D2D3_ARAVE</name>
<evidence type="ECO:0000313" key="1">
    <source>
        <dbReference type="EMBL" id="GBM09715.1"/>
    </source>
</evidence>
<comment type="caution">
    <text evidence="1">The sequence shown here is derived from an EMBL/GenBank/DDBJ whole genome shotgun (WGS) entry which is preliminary data.</text>
</comment>
<keyword evidence="2" id="KW-1185">Reference proteome</keyword>
<gene>
    <name evidence="1" type="ORF">AVEN_186418_1</name>
</gene>
<organism evidence="1 2">
    <name type="scientific">Araneus ventricosus</name>
    <name type="common">Orbweaver spider</name>
    <name type="synonym">Epeira ventricosa</name>
    <dbReference type="NCBI Taxonomy" id="182803"/>
    <lineage>
        <taxon>Eukaryota</taxon>
        <taxon>Metazoa</taxon>
        <taxon>Ecdysozoa</taxon>
        <taxon>Arthropoda</taxon>
        <taxon>Chelicerata</taxon>
        <taxon>Arachnida</taxon>
        <taxon>Araneae</taxon>
        <taxon>Araneomorphae</taxon>
        <taxon>Entelegynae</taxon>
        <taxon>Araneoidea</taxon>
        <taxon>Araneidae</taxon>
        <taxon>Araneus</taxon>
    </lineage>
</organism>